<keyword evidence="4" id="KW-0769">Symport</keyword>
<evidence type="ECO:0000256" key="4">
    <source>
        <dbReference type="ARBA" id="ARBA00022847"/>
    </source>
</evidence>
<dbReference type="GO" id="GO:0016020">
    <property type="term" value="C:membrane"/>
    <property type="evidence" value="ECO:0007669"/>
    <property type="project" value="UniProtKB-SubCell"/>
</dbReference>
<dbReference type="PANTHER" id="PTHR10361:SF28">
    <property type="entry name" value="P3 PROTEIN-RELATED"/>
    <property type="match status" value="1"/>
</dbReference>
<accession>A0ABD2JX13</accession>
<feature type="transmembrane region" description="Helical" evidence="8">
    <location>
        <begin position="413"/>
        <end position="434"/>
    </location>
</feature>
<dbReference type="InterPro" id="IPR038770">
    <property type="entry name" value="Na+/solute_symporter_sf"/>
</dbReference>
<name>A0ABD2JX13_9BILA</name>
<evidence type="ECO:0000256" key="3">
    <source>
        <dbReference type="ARBA" id="ARBA00022692"/>
    </source>
</evidence>
<keyword evidence="6 8" id="KW-0472">Membrane</keyword>
<feature type="transmembrane region" description="Helical" evidence="8">
    <location>
        <begin position="320"/>
        <end position="345"/>
    </location>
</feature>
<evidence type="ECO:0000256" key="7">
    <source>
        <dbReference type="SAM" id="MobiDB-lite"/>
    </source>
</evidence>
<keyword evidence="5 8" id="KW-1133">Transmembrane helix</keyword>
<evidence type="ECO:0000256" key="1">
    <source>
        <dbReference type="ARBA" id="ARBA00004141"/>
    </source>
</evidence>
<keyword evidence="4" id="KW-0813">Transport</keyword>
<dbReference type="Gene3D" id="1.20.1530.20">
    <property type="match status" value="1"/>
</dbReference>
<feature type="transmembrane region" description="Helical" evidence="8">
    <location>
        <begin position="286"/>
        <end position="308"/>
    </location>
</feature>
<comment type="similarity">
    <text evidence="2">Belongs to the bile acid:sodium symporter (BASS) (TC 2.A.28) family.</text>
</comment>
<dbReference type="InterPro" id="IPR004710">
    <property type="entry name" value="Bilac:Na_transpt"/>
</dbReference>
<proteinExistence type="inferred from homology"/>
<dbReference type="InterPro" id="IPR002657">
    <property type="entry name" value="BilAc:Na_symport/Acr3"/>
</dbReference>
<feature type="region of interest" description="Disordered" evidence="7">
    <location>
        <begin position="465"/>
        <end position="490"/>
    </location>
</feature>
<feature type="transmembrane region" description="Helical" evidence="8">
    <location>
        <begin position="351"/>
        <end position="376"/>
    </location>
</feature>
<evidence type="ECO:0000313" key="10">
    <source>
        <dbReference type="Proteomes" id="UP001620626"/>
    </source>
</evidence>
<gene>
    <name evidence="9" type="ORF">niasHT_022789</name>
</gene>
<dbReference type="EMBL" id="JBICBT010000885">
    <property type="protein sequence ID" value="KAL3095080.1"/>
    <property type="molecule type" value="Genomic_DNA"/>
</dbReference>
<reference evidence="9 10" key="1">
    <citation type="submission" date="2024-10" db="EMBL/GenBank/DDBJ databases">
        <authorList>
            <person name="Kim D."/>
        </authorList>
    </citation>
    <scope>NUCLEOTIDE SEQUENCE [LARGE SCALE GENOMIC DNA]</scope>
    <source>
        <strain evidence="9">BH-2024</strain>
    </source>
</reference>
<feature type="compositionally biased region" description="Basic and acidic residues" evidence="7">
    <location>
        <begin position="476"/>
        <end position="490"/>
    </location>
</feature>
<keyword evidence="3 8" id="KW-0812">Transmembrane</keyword>
<dbReference type="Proteomes" id="UP001620626">
    <property type="component" value="Unassembled WGS sequence"/>
</dbReference>
<dbReference type="GO" id="GO:0015293">
    <property type="term" value="F:symporter activity"/>
    <property type="evidence" value="ECO:0007669"/>
    <property type="project" value="UniProtKB-KW"/>
</dbReference>
<evidence type="ECO:0000256" key="6">
    <source>
        <dbReference type="ARBA" id="ARBA00023136"/>
    </source>
</evidence>
<evidence type="ECO:0000256" key="8">
    <source>
        <dbReference type="SAM" id="Phobius"/>
    </source>
</evidence>
<comment type="subcellular location">
    <subcellularLocation>
        <location evidence="1">Membrane</location>
        <topology evidence="1">Multi-pass membrane protein</topology>
    </subcellularLocation>
</comment>
<organism evidence="9 10">
    <name type="scientific">Heterodera trifolii</name>
    <dbReference type="NCBI Taxonomy" id="157864"/>
    <lineage>
        <taxon>Eukaryota</taxon>
        <taxon>Metazoa</taxon>
        <taxon>Ecdysozoa</taxon>
        <taxon>Nematoda</taxon>
        <taxon>Chromadorea</taxon>
        <taxon>Rhabditida</taxon>
        <taxon>Tylenchina</taxon>
        <taxon>Tylenchomorpha</taxon>
        <taxon>Tylenchoidea</taxon>
        <taxon>Heteroderidae</taxon>
        <taxon>Heteroderinae</taxon>
        <taxon>Heterodera</taxon>
    </lineage>
</organism>
<comment type="caution">
    <text evidence="9">The sequence shown here is derived from an EMBL/GenBank/DDBJ whole genome shotgun (WGS) entry which is preliminary data.</text>
</comment>
<dbReference type="Pfam" id="PF01758">
    <property type="entry name" value="SBF"/>
    <property type="match status" value="1"/>
</dbReference>
<keyword evidence="10" id="KW-1185">Reference proteome</keyword>
<feature type="transmembrane region" description="Helical" evidence="8">
    <location>
        <begin position="388"/>
        <end position="407"/>
    </location>
</feature>
<feature type="transmembrane region" description="Helical" evidence="8">
    <location>
        <begin position="177"/>
        <end position="198"/>
    </location>
</feature>
<dbReference type="PANTHER" id="PTHR10361">
    <property type="entry name" value="SODIUM-BILE ACID COTRANSPORTER"/>
    <property type="match status" value="1"/>
</dbReference>
<evidence type="ECO:0000256" key="5">
    <source>
        <dbReference type="ARBA" id="ARBA00022989"/>
    </source>
</evidence>
<evidence type="ECO:0000313" key="9">
    <source>
        <dbReference type="EMBL" id="KAL3095080.1"/>
    </source>
</evidence>
<dbReference type="AlphaFoldDB" id="A0ABD2JX13"/>
<sequence length="490" mass="54890">MLINFYSLIRILPAFLIAPPIYAQVLFLNTTTLPFVTFYPAGGLKVFRIGDHQDLNVSLWTANSTPWLGDVFIDCEPKIGCPLESLNESMPILEHSVQLDRSNNFSHFFNLSLRGSSVGINRINVLIHGKKWIQNFAVRTRKTKSGSTFTLLFTKSLTIAIVLGNFLAGIQLNSKQIFANFLHNLCFMFATIVCQFLINPMIGFFIANYVLFHQPFVVRLSFFMVTSVPAGVGKSNFWTVIFGGDLPSAGLITFAQRIGTLLSMPLWLRFVGKKFFVNRVTISNAFVWHATAIVLVPFLVGMLCNCCCPGRERFNKIAGICKFFFCLCTLLFLCAAILANLALFWPLFHHLDLLLCSALLFPLLAHLSALLIGFILRLSPVQRTTLAVENGVPSIGLAMLLMLWSMGEPEKDVAMMAPIGMALLAEKALLLLCIAKIGYRTFKRDTIGTDRGQETTGVIKMKQRKINEKAQQNQEMRGKEIEGKRNEREI</sequence>
<evidence type="ECO:0000256" key="2">
    <source>
        <dbReference type="ARBA" id="ARBA00006528"/>
    </source>
</evidence>
<feature type="transmembrane region" description="Helical" evidence="8">
    <location>
        <begin position="149"/>
        <end position="170"/>
    </location>
</feature>
<protein>
    <submittedName>
        <fullName evidence="9">Uncharacterized protein</fullName>
    </submittedName>
</protein>